<protein>
    <submittedName>
        <fullName evidence="2">(northern house mosquito) hypothetical protein</fullName>
    </submittedName>
</protein>
<sequence length="106" mass="12630">MYKKIFRKVANNSKELDVVKILVGMSVVVEHSSSCKEVPAKNNNYILWNRYRKRNIVEYSTDFPEIFRPIFRKRSTQTSRNKTRSARERLGEIDNWKHRRGKNRGG</sequence>
<proteinExistence type="predicted"/>
<name>A0A8D8HZ76_CULPI</name>
<reference evidence="2" key="1">
    <citation type="submission" date="2021-05" db="EMBL/GenBank/DDBJ databases">
        <authorList>
            <person name="Alioto T."/>
            <person name="Alioto T."/>
            <person name="Gomez Garrido J."/>
        </authorList>
    </citation>
    <scope>NUCLEOTIDE SEQUENCE</scope>
</reference>
<dbReference type="EMBL" id="HBUE01227423">
    <property type="protein sequence ID" value="CAG6542897.1"/>
    <property type="molecule type" value="Transcribed_RNA"/>
</dbReference>
<dbReference type="EMBL" id="HBUE01334183">
    <property type="protein sequence ID" value="CAG6595018.1"/>
    <property type="molecule type" value="Transcribed_RNA"/>
</dbReference>
<evidence type="ECO:0000256" key="1">
    <source>
        <dbReference type="SAM" id="MobiDB-lite"/>
    </source>
</evidence>
<feature type="compositionally biased region" description="Basic residues" evidence="1">
    <location>
        <begin position="97"/>
        <end position="106"/>
    </location>
</feature>
<dbReference type="AlphaFoldDB" id="A0A8D8HZ76"/>
<feature type="compositionally biased region" description="Basic and acidic residues" evidence="1">
    <location>
        <begin position="85"/>
        <end position="96"/>
    </location>
</feature>
<accession>A0A8D8HZ76</accession>
<feature type="region of interest" description="Disordered" evidence="1">
    <location>
        <begin position="75"/>
        <end position="106"/>
    </location>
</feature>
<evidence type="ECO:0000313" key="2">
    <source>
        <dbReference type="EMBL" id="CAG6542897.1"/>
    </source>
</evidence>
<organism evidence="2">
    <name type="scientific">Culex pipiens</name>
    <name type="common">House mosquito</name>
    <dbReference type="NCBI Taxonomy" id="7175"/>
    <lineage>
        <taxon>Eukaryota</taxon>
        <taxon>Metazoa</taxon>
        <taxon>Ecdysozoa</taxon>
        <taxon>Arthropoda</taxon>
        <taxon>Hexapoda</taxon>
        <taxon>Insecta</taxon>
        <taxon>Pterygota</taxon>
        <taxon>Neoptera</taxon>
        <taxon>Endopterygota</taxon>
        <taxon>Diptera</taxon>
        <taxon>Nematocera</taxon>
        <taxon>Culicoidea</taxon>
        <taxon>Culicidae</taxon>
        <taxon>Culicinae</taxon>
        <taxon>Culicini</taxon>
        <taxon>Culex</taxon>
        <taxon>Culex</taxon>
    </lineage>
</organism>